<name>A0ABS4KQM0_9CLOT</name>
<dbReference type="EMBL" id="JAGGLM010000004">
    <property type="protein sequence ID" value="MBP2032324.1"/>
    <property type="molecule type" value="Genomic_DNA"/>
</dbReference>
<dbReference type="PANTHER" id="PTHR42967:SF1">
    <property type="entry name" value="MBL FOLD METALLO-HYDROLASE"/>
    <property type="match status" value="1"/>
</dbReference>
<dbReference type="Proteomes" id="UP001519307">
    <property type="component" value="Unassembled WGS sequence"/>
</dbReference>
<accession>A0ABS4KQM0</accession>
<evidence type="ECO:0000313" key="1">
    <source>
        <dbReference type="EMBL" id="MBP2032324.1"/>
    </source>
</evidence>
<dbReference type="Pfam" id="PF13483">
    <property type="entry name" value="Lactamase_B_3"/>
    <property type="match status" value="1"/>
</dbReference>
<keyword evidence="2" id="KW-1185">Reference proteome</keyword>
<dbReference type="InterPro" id="IPR036866">
    <property type="entry name" value="RibonucZ/Hydroxyglut_hydro"/>
</dbReference>
<proteinExistence type="predicted"/>
<reference evidence="1 2" key="1">
    <citation type="submission" date="2021-03" db="EMBL/GenBank/DDBJ databases">
        <title>Genomic Encyclopedia of Type Strains, Phase IV (KMG-IV): sequencing the most valuable type-strain genomes for metagenomic binning, comparative biology and taxonomic classification.</title>
        <authorList>
            <person name="Goeker M."/>
        </authorList>
    </citation>
    <scope>NUCLEOTIDE SEQUENCE [LARGE SCALE GENOMIC DNA]</scope>
    <source>
        <strain evidence="1 2">DSM 28783</strain>
    </source>
</reference>
<organism evidence="1 2">
    <name type="scientific">Clostridium algifaecis</name>
    <dbReference type="NCBI Taxonomy" id="1472040"/>
    <lineage>
        <taxon>Bacteria</taxon>
        <taxon>Bacillati</taxon>
        <taxon>Bacillota</taxon>
        <taxon>Clostridia</taxon>
        <taxon>Eubacteriales</taxon>
        <taxon>Clostridiaceae</taxon>
        <taxon>Clostridium</taxon>
    </lineage>
</organism>
<gene>
    <name evidence="1" type="ORF">J2Z42_000989</name>
</gene>
<sequence length="210" mass="24063">MKITWLGHSSFILEDSNKTKVLTDPFDDTTGYKIFEGTVDILTISHHHFDHDYTEKVNCSNIIDKPGDFNFKNIKITGIPSYHDKVKGAKRGKNIIFILEIDGYRVCHLGDLGYVLSEDEIKKIGKIDILFIPVGGNFTIDGKEAAKISKCINPHMIIPMHYQTENLSFHLDGLDMFLKYMKNGERVYKNNITFNDKLNTSNKVEILNYK</sequence>
<protein>
    <submittedName>
        <fullName evidence="1">L-ascorbate metabolism protein UlaG (Beta-lactamase superfamily)</fullName>
    </submittedName>
</protein>
<dbReference type="SUPFAM" id="SSF56281">
    <property type="entry name" value="Metallo-hydrolase/oxidoreductase"/>
    <property type="match status" value="1"/>
</dbReference>
<dbReference type="PANTHER" id="PTHR42967">
    <property type="entry name" value="METAL DEPENDENT HYDROLASE"/>
    <property type="match status" value="1"/>
</dbReference>
<evidence type="ECO:0000313" key="2">
    <source>
        <dbReference type="Proteomes" id="UP001519307"/>
    </source>
</evidence>
<dbReference type="Gene3D" id="3.60.15.10">
    <property type="entry name" value="Ribonuclease Z/Hydroxyacylglutathione hydrolase-like"/>
    <property type="match status" value="1"/>
</dbReference>
<comment type="caution">
    <text evidence="1">The sequence shown here is derived from an EMBL/GenBank/DDBJ whole genome shotgun (WGS) entry which is preliminary data.</text>
</comment>
<dbReference type="RefSeq" id="WP_209701387.1">
    <property type="nucleotide sequence ID" value="NZ_JAGGLM010000004.1"/>
</dbReference>